<gene>
    <name evidence="2" type="ORF">E2488_06360</name>
</gene>
<dbReference type="Proteomes" id="UP000298517">
    <property type="component" value="Unassembled WGS sequence"/>
</dbReference>
<comment type="caution">
    <text evidence="2">The sequence shown here is derived from an EMBL/GenBank/DDBJ whole genome shotgun (WGS) entry which is preliminary data.</text>
</comment>
<name>A0A4Y8ATC0_9FLAO</name>
<accession>A0A4Y8ATC0</accession>
<evidence type="ECO:0000259" key="1">
    <source>
        <dbReference type="Pfam" id="PF08818"/>
    </source>
</evidence>
<dbReference type="OrthoDB" id="670608at2"/>
<keyword evidence="3" id="KW-1185">Reference proteome</keyword>
<dbReference type="Gene3D" id="3.90.1150.200">
    <property type="match status" value="1"/>
</dbReference>
<dbReference type="Pfam" id="PF08818">
    <property type="entry name" value="DUF1801"/>
    <property type="match status" value="1"/>
</dbReference>
<dbReference type="AlphaFoldDB" id="A0A4Y8ATC0"/>
<dbReference type="SUPFAM" id="SSF159888">
    <property type="entry name" value="YdhG-like"/>
    <property type="match status" value="1"/>
</dbReference>
<dbReference type="RefSeq" id="WP_134247511.1">
    <property type="nucleotide sequence ID" value="NZ_SNQI01000002.1"/>
</dbReference>
<protein>
    <submittedName>
        <fullName evidence="2">DUF1801 domain-containing protein</fullName>
    </submittedName>
</protein>
<dbReference type="InterPro" id="IPR014922">
    <property type="entry name" value="YdhG-like"/>
</dbReference>
<proteinExistence type="predicted"/>
<dbReference type="EMBL" id="SNQI01000002">
    <property type="protein sequence ID" value="TEW75141.1"/>
    <property type="molecule type" value="Genomic_DNA"/>
</dbReference>
<reference evidence="2 3" key="1">
    <citation type="journal article" date="2011" name="J. Microbiol.">
        <title>Gramella jeungdoensis sp. nov., isolated from a solar saltern in Korea.</title>
        <authorList>
            <person name="Joung Y."/>
            <person name="Kim H."/>
            <person name="Jang T."/>
            <person name="Ahn T.S."/>
            <person name="Joh K."/>
        </authorList>
    </citation>
    <scope>NUCLEOTIDE SEQUENCE [LARGE SCALE GENOMIC DNA]</scope>
    <source>
        <strain evidence="2 3">KCTC 23123</strain>
    </source>
</reference>
<evidence type="ECO:0000313" key="2">
    <source>
        <dbReference type="EMBL" id="TEW75141.1"/>
    </source>
</evidence>
<evidence type="ECO:0000313" key="3">
    <source>
        <dbReference type="Proteomes" id="UP000298517"/>
    </source>
</evidence>
<feature type="domain" description="YdhG-like" evidence="1">
    <location>
        <begin position="16"/>
        <end position="113"/>
    </location>
</feature>
<sequence length="125" mass="14926">MNPIDQYFYNQTEPYQSIMLYLRSLILKVVPRIEEKYSYKIPFFCIDKKPVLYLNVLKGTDYVDVAIVHGIILEEKYPQLKNYNNRKQVRSLQVKSLEYFDELMFSQLLKDAVASVENSKRAWFV</sequence>
<organism evidence="2 3">
    <name type="scientific">Gramella jeungdoensis</name>
    <dbReference type="NCBI Taxonomy" id="708091"/>
    <lineage>
        <taxon>Bacteria</taxon>
        <taxon>Pseudomonadati</taxon>
        <taxon>Bacteroidota</taxon>
        <taxon>Flavobacteriia</taxon>
        <taxon>Flavobacteriales</taxon>
        <taxon>Flavobacteriaceae</taxon>
        <taxon>Christiangramia</taxon>
    </lineage>
</organism>